<dbReference type="InterPro" id="IPR001610">
    <property type="entry name" value="PAC"/>
</dbReference>
<organism evidence="4 5">
    <name type="scientific">Aneurinibacillus soli</name>
    <dbReference type="NCBI Taxonomy" id="1500254"/>
    <lineage>
        <taxon>Bacteria</taxon>
        <taxon>Bacillati</taxon>
        <taxon>Bacillota</taxon>
        <taxon>Bacilli</taxon>
        <taxon>Bacillales</taxon>
        <taxon>Paenibacillaceae</taxon>
        <taxon>Aneurinibacillus group</taxon>
        <taxon>Aneurinibacillus</taxon>
    </lineage>
</organism>
<dbReference type="InterPro" id="IPR000014">
    <property type="entry name" value="PAS"/>
</dbReference>
<dbReference type="Pfam" id="PF07228">
    <property type="entry name" value="SpoIIE"/>
    <property type="match status" value="1"/>
</dbReference>
<keyword evidence="3" id="KW-0157">Chromophore</keyword>
<keyword evidence="5" id="KW-1185">Reference proteome</keyword>
<dbReference type="SUPFAM" id="SSF81606">
    <property type="entry name" value="PP2C-like"/>
    <property type="match status" value="1"/>
</dbReference>
<dbReference type="InterPro" id="IPR000700">
    <property type="entry name" value="PAS-assoc_C"/>
</dbReference>
<dbReference type="AlphaFoldDB" id="A0A0U5B714"/>
<dbReference type="Pfam" id="PF13426">
    <property type="entry name" value="PAS_9"/>
    <property type="match status" value="1"/>
</dbReference>
<accession>A0A0U5B714</accession>
<dbReference type="EMBL" id="AP017312">
    <property type="protein sequence ID" value="BAU29215.1"/>
    <property type="molecule type" value="Genomic_DNA"/>
</dbReference>
<name>A0A0U5B714_9BACL</name>
<dbReference type="Gene3D" id="3.60.40.10">
    <property type="entry name" value="PPM-type phosphatase domain"/>
    <property type="match status" value="1"/>
</dbReference>
<keyword evidence="1" id="KW-0285">Flavoprotein</keyword>
<dbReference type="SMART" id="SM00091">
    <property type="entry name" value="PAS"/>
    <property type="match status" value="2"/>
</dbReference>
<keyword evidence="4" id="KW-0378">Hydrolase</keyword>
<dbReference type="CDD" id="cd00130">
    <property type="entry name" value="PAS"/>
    <property type="match status" value="2"/>
</dbReference>
<dbReference type="NCBIfam" id="TIGR00229">
    <property type="entry name" value="sensory_box"/>
    <property type="match status" value="2"/>
</dbReference>
<dbReference type="PROSITE" id="PS50112">
    <property type="entry name" value="PAS"/>
    <property type="match status" value="2"/>
</dbReference>
<dbReference type="InterPro" id="IPR013656">
    <property type="entry name" value="PAS_4"/>
</dbReference>
<evidence type="ECO:0000313" key="4">
    <source>
        <dbReference type="EMBL" id="BAU29215.1"/>
    </source>
</evidence>
<evidence type="ECO:0000256" key="3">
    <source>
        <dbReference type="ARBA" id="ARBA00022991"/>
    </source>
</evidence>
<keyword evidence="2" id="KW-0288">FMN</keyword>
<sequence length="490" mass="56378">MEGEQTHRQIERMMDSIPEAFFAVDRNWRFIYINREAERILHASRDELHGKNMWNEFPLTIAPSFQTQYFKAVHEKRPVEFEQYMPETRQWFEVHVTPFDEGMCVYFHDITSRRESHEKLLQALETNDHLVSAIANTMTGVTISDPRLPDNPVVFANKGFETLTGYSIEEVIGHNCRFLQGPLTDGEAVEKIRRAIKGREPITTEVLNYRRDGSIFWNELTISPIFDDEGELIYFVGLQIDVTRRKHAEQELKSELELAKHVQQSVLSPPIQRDNIEIKAAYIPSEQLAGDMYCWYQIDKNRYGIMLLDVVGHGISASLISMSIRSLLQGLITRLVDPVRVMQELNRHMNNLYQAQSRIKSYYFTGLYIVVNTKERTIEYVNAGHPPGLLCSAGDAPFMLSEGGLPVGLISDLRVKKGILSYEGPVRIFLYTDGLIERKGESSFQNINRLADFLQEFHDQETDRVIEEAVNLFRDGRVVDDICLVAITLP</sequence>
<dbReference type="Pfam" id="PF08448">
    <property type="entry name" value="PAS_4"/>
    <property type="match status" value="1"/>
</dbReference>
<dbReference type="InterPro" id="IPR001932">
    <property type="entry name" value="PPM-type_phosphatase-like_dom"/>
</dbReference>
<gene>
    <name evidence="4" type="primary">rsbP_2</name>
    <name evidence="4" type="ORF">CB4_03400</name>
</gene>
<evidence type="ECO:0000256" key="2">
    <source>
        <dbReference type="ARBA" id="ARBA00022643"/>
    </source>
</evidence>
<dbReference type="OrthoDB" id="9763484at2"/>
<dbReference type="GO" id="GO:0016787">
    <property type="term" value="F:hydrolase activity"/>
    <property type="evidence" value="ECO:0007669"/>
    <property type="project" value="UniProtKB-KW"/>
</dbReference>
<dbReference type="InterPro" id="IPR035965">
    <property type="entry name" value="PAS-like_dom_sf"/>
</dbReference>
<dbReference type="SUPFAM" id="SSF55785">
    <property type="entry name" value="PYP-like sensor domain (PAS domain)"/>
    <property type="match status" value="2"/>
</dbReference>
<dbReference type="Proteomes" id="UP000217696">
    <property type="component" value="Chromosome"/>
</dbReference>
<evidence type="ECO:0000256" key="1">
    <source>
        <dbReference type="ARBA" id="ARBA00022630"/>
    </source>
</evidence>
<dbReference type="Gene3D" id="3.30.450.20">
    <property type="entry name" value="PAS domain"/>
    <property type="match status" value="2"/>
</dbReference>
<protein>
    <submittedName>
        <fullName evidence="4">Phosphoserine phosphatase RsbP</fullName>
        <ecNumber evidence="4">3.1.3.3</ecNumber>
    </submittedName>
</protein>
<dbReference type="KEGG" id="asoc:CB4_03400"/>
<dbReference type="PANTHER" id="PTHR47429">
    <property type="entry name" value="PROTEIN TWIN LOV 1"/>
    <property type="match status" value="1"/>
</dbReference>
<dbReference type="RefSeq" id="WP_096466915.1">
    <property type="nucleotide sequence ID" value="NZ_AP017312.1"/>
</dbReference>
<dbReference type="SMART" id="SM00331">
    <property type="entry name" value="PP2C_SIG"/>
    <property type="match status" value="1"/>
</dbReference>
<dbReference type="InterPro" id="IPR036457">
    <property type="entry name" value="PPM-type-like_dom_sf"/>
</dbReference>
<proteinExistence type="predicted"/>
<dbReference type="PANTHER" id="PTHR47429:SF2">
    <property type="entry name" value="PROTEIN TWIN LOV 1"/>
    <property type="match status" value="1"/>
</dbReference>
<evidence type="ECO:0000313" key="5">
    <source>
        <dbReference type="Proteomes" id="UP000217696"/>
    </source>
</evidence>
<dbReference type="EC" id="3.1.3.3" evidence="4"/>
<dbReference type="SMART" id="SM00086">
    <property type="entry name" value="PAC"/>
    <property type="match status" value="1"/>
</dbReference>
<reference evidence="4 5" key="1">
    <citation type="submission" date="2015-12" db="EMBL/GenBank/DDBJ databases">
        <title>Genome sequence of Aneurinibacillus soli.</title>
        <authorList>
            <person name="Lee J.S."/>
            <person name="Lee K.C."/>
            <person name="Kim K.K."/>
            <person name="Lee B.W."/>
        </authorList>
    </citation>
    <scope>NUCLEOTIDE SEQUENCE [LARGE SCALE GENOMIC DNA]</scope>
    <source>
        <strain evidence="4 5">CB4</strain>
    </source>
</reference>
<dbReference type="PROSITE" id="PS50113">
    <property type="entry name" value="PAC"/>
    <property type="match status" value="1"/>
</dbReference>